<dbReference type="OrthoDB" id="6424451at2759"/>
<comment type="caution">
    <text evidence="2">The sequence shown here is derived from an EMBL/GenBank/DDBJ whole genome shotgun (WGS) entry which is preliminary data.</text>
</comment>
<dbReference type="InterPro" id="IPR011256">
    <property type="entry name" value="Reg_factor_effector_dom_sf"/>
</dbReference>
<reference evidence="2 3" key="1">
    <citation type="journal article" date="2019" name="Sci. Rep.">
        <title>A high-quality genome of Eragrostis curvula grass provides insights into Poaceae evolution and supports new strategies to enhance forage quality.</title>
        <authorList>
            <person name="Carballo J."/>
            <person name="Santos B.A.C.M."/>
            <person name="Zappacosta D."/>
            <person name="Garbus I."/>
            <person name="Selva J.P."/>
            <person name="Gallo C.A."/>
            <person name="Diaz A."/>
            <person name="Albertini E."/>
            <person name="Caccamo M."/>
            <person name="Echenique V."/>
        </authorList>
    </citation>
    <scope>NUCLEOTIDE SEQUENCE [LARGE SCALE GENOMIC DNA]</scope>
    <source>
        <strain evidence="3">cv. Victoria</strain>
        <tissue evidence="2">Leaf</tissue>
    </source>
</reference>
<comment type="similarity">
    <text evidence="1">Belongs to the HEBP family.</text>
</comment>
<dbReference type="Gramene" id="TVU29881">
    <property type="protein sequence ID" value="TVU29881"/>
    <property type="gene ID" value="EJB05_21472"/>
</dbReference>
<evidence type="ECO:0008006" key="4">
    <source>
        <dbReference type="Google" id="ProtNLM"/>
    </source>
</evidence>
<organism evidence="2 3">
    <name type="scientific">Eragrostis curvula</name>
    <name type="common">weeping love grass</name>
    <dbReference type="NCBI Taxonomy" id="38414"/>
    <lineage>
        <taxon>Eukaryota</taxon>
        <taxon>Viridiplantae</taxon>
        <taxon>Streptophyta</taxon>
        <taxon>Embryophyta</taxon>
        <taxon>Tracheophyta</taxon>
        <taxon>Spermatophyta</taxon>
        <taxon>Magnoliopsida</taxon>
        <taxon>Liliopsida</taxon>
        <taxon>Poales</taxon>
        <taxon>Poaceae</taxon>
        <taxon>PACMAD clade</taxon>
        <taxon>Chloridoideae</taxon>
        <taxon>Eragrostideae</taxon>
        <taxon>Eragrostidinae</taxon>
        <taxon>Eragrostis</taxon>
    </lineage>
</organism>
<protein>
    <recommendedName>
        <fullName evidence="4">SOUL heme-binding protein</fullName>
    </recommendedName>
</protein>
<dbReference type="AlphaFoldDB" id="A0A5J9V3D6"/>
<sequence length="289" mass="32017">MAPLCSVPARPLRGNLRTRGHRPARTVVVAAGARVSGAEARASLVLALVSQALATSQRRAADLAAETVKYAFPSRRFESRTLEEALMSVPDLETVPFRVLKREAEYEIREVESYFIAETTMPGTSGFDFSGSSQSFNLLASYLFGKNTTSEQMEMTTPVITRKGESSSENMDMTTPVITKKSAGENKWKMSFVLPSKYGSNLPLPKDPSVTIKEVPSKIVAVAAFSGLVTDDDIRQRESQLRKSLQKDTEFRVRGDSVVEVAQYNPPFTLPFTRRNEIALEVERHDVTF</sequence>
<proteinExistence type="inferred from homology"/>
<dbReference type="InterPro" id="IPR006917">
    <property type="entry name" value="SOUL_heme-bd"/>
</dbReference>
<dbReference type="PANTHER" id="PTHR11220">
    <property type="entry name" value="HEME-BINDING PROTEIN-RELATED"/>
    <property type="match status" value="1"/>
</dbReference>
<dbReference type="Proteomes" id="UP000324897">
    <property type="component" value="Chromosome 1"/>
</dbReference>
<dbReference type="EMBL" id="RWGY01000011">
    <property type="protein sequence ID" value="TVU29881.1"/>
    <property type="molecule type" value="Genomic_DNA"/>
</dbReference>
<feature type="non-terminal residue" evidence="2">
    <location>
        <position position="1"/>
    </location>
</feature>
<accession>A0A5J9V3D6</accession>
<dbReference type="Gene3D" id="3.20.80.10">
    <property type="entry name" value="Regulatory factor, effector binding domain"/>
    <property type="match status" value="2"/>
</dbReference>
<keyword evidence="3" id="KW-1185">Reference proteome</keyword>
<gene>
    <name evidence="2" type="ORF">EJB05_21472</name>
</gene>
<dbReference type="SUPFAM" id="SSF55136">
    <property type="entry name" value="Probable bacterial effector-binding domain"/>
    <property type="match status" value="1"/>
</dbReference>
<evidence type="ECO:0000313" key="2">
    <source>
        <dbReference type="EMBL" id="TVU29881.1"/>
    </source>
</evidence>
<dbReference type="Pfam" id="PF04832">
    <property type="entry name" value="SOUL"/>
    <property type="match status" value="2"/>
</dbReference>
<dbReference type="PANTHER" id="PTHR11220:SF54">
    <property type="entry name" value="OS02G0533200 PROTEIN"/>
    <property type="match status" value="1"/>
</dbReference>
<evidence type="ECO:0000256" key="1">
    <source>
        <dbReference type="ARBA" id="ARBA00009817"/>
    </source>
</evidence>
<evidence type="ECO:0000313" key="3">
    <source>
        <dbReference type="Proteomes" id="UP000324897"/>
    </source>
</evidence>
<name>A0A5J9V3D6_9POAL</name>